<gene>
    <name evidence="3" type="primary">LOC103344556</name>
</gene>
<sequence length="267" mass="28678">MATNNSGAAPTNDANPPSSSTNVSATPTTNNSLTPTHAAPPAVSTIVTIKLDRTNYPLWLAQISPILHSHDLFGYVDGSVPCPPKHSPTTNTSQLNSAYLNWVQQDQTILSWINNSLSLAVLATVALSPTSCQTWHSLERRYASTSQNRILPLRNELLRTTKGDMSISDVLDKINSISDNLALAGSRLTDGDLVSIIMNNVGAAFEVTVSAAQTRSTPITYEALEALLLSAERRLGEQSQPVPNLNTRVTAFAASRGRGNRSNFPNQ</sequence>
<protein>
    <submittedName>
        <fullName evidence="3">Uncharacterized protein LOC103344556</fullName>
    </submittedName>
</protein>
<dbReference type="PANTHER" id="PTHR47481:SF30">
    <property type="entry name" value="CCHC-TYPE DOMAIN-CONTAINING PROTEIN"/>
    <property type="match status" value="1"/>
</dbReference>
<dbReference type="Proteomes" id="UP000694861">
    <property type="component" value="Linkage group LG1"/>
</dbReference>
<feature type="region of interest" description="Disordered" evidence="1">
    <location>
        <begin position="1"/>
        <end position="39"/>
    </location>
</feature>
<keyword evidence="2" id="KW-1185">Reference proteome</keyword>
<evidence type="ECO:0000256" key="1">
    <source>
        <dbReference type="SAM" id="MobiDB-lite"/>
    </source>
</evidence>
<dbReference type="RefSeq" id="XP_008246372.1">
    <property type="nucleotide sequence ID" value="XM_008248150.1"/>
</dbReference>
<name>A0ABM0PY59_PRUMU</name>
<reference evidence="3" key="2">
    <citation type="submission" date="2025-08" db="UniProtKB">
        <authorList>
            <consortium name="RefSeq"/>
        </authorList>
    </citation>
    <scope>IDENTIFICATION</scope>
</reference>
<dbReference type="Pfam" id="PF14223">
    <property type="entry name" value="Retrotran_gag_2"/>
    <property type="match status" value="1"/>
</dbReference>
<dbReference type="PANTHER" id="PTHR47481">
    <property type="match status" value="1"/>
</dbReference>
<dbReference type="GeneID" id="103344556"/>
<proteinExistence type="predicted"/>
<evidence type="ECO:0000313" key="3">
    <source>
        <dbReference type="RefSeq" id="XP_008246372.1"/>
    </source>
</evidence>
<feature type="compositionally biased region" description="Polar residues" evidence="1">
    <location>
        <begin position="1"/>
        <end position="35"/>
    </location>
</feature>
<organism evidence="2 3">
    <name type="scientific">Prunus mume</name>
    <name type="common">Japanese apricot</name>
    <name type="synonym">Armeniaca mume</name>
    <dbReference type="NCBI Taxonomy" id="102107"/>
    <lineage>
        <taxon>Eukaryota</taxon>
        <taxon>Viridiplantae</taxon>
        <taxon>Streptophyta</taxon>
        <taxon>Embryophyta</taxon>
        <taxon>Tracheophyta</taxon>
        <taxon>Spermatophyta</taxon>
        <taxon>Magnoliopsida</taxon>
        <taxon>eudicotyledons</taxon>
        <taxon>Gunneridae</taxon>
        <taxon>Pentapetalae</taxon>
        <taxon>rosids</taxon>
        <taxon>fabids</taxon>
        <taxon>Rosales</taxon>
        <taxon>Rosaceae</taxon>
        <taxon>Amygdaloideae</taxon>
        <taxon>Amygdaleae</taxon>
        <taxon>Prunus</taxon>
    </lineage>
</organism>
<accession>A0ABM0PY59</accession>
<reference evidence="2" key="1">
    <citation type="journal article" date="2012" name="Nat. Commun.">
        <title>The genome of Prunus mume.</title>
        <authorList>
            <person name="Zhang Q."/>
            <person name="Chen W."/>
            <person name="Sun L."/>
            <person name="Zhao F."/>
            <person name="Huang B."/>
            <person name="Yang W."/>
            <person name="Tao Y."/>
            <person name="Wang J."/>
            <person name="Yuan Z."/>
            <person name="Fan G."/>
            <person name="Xing Z."/>
            <person name="Han C."/>
            <person name="Pan H."/>
            <person name="Zhong X."/>
            <person name="Shi W."/>
            <person name="Liang X."/>
            <person name="Du D."/>
            <person name="Sun F."/>
            <person name="Xu Z."/>
            <person name="Hao R."/>
            <person name="Lv T."/>
            <person name="Lv Y."/>
            <person name="Zheng Z."/>
            <person name="Sun M."/>
            <person name="Luo L."/>
            <person name="Cai M."/>
            <person name="Gao Y."/>
            <person name="Wang J."/>
            <person name="Yin Y."/>
            <person name="Xu X."/>
            <person name="Cheng T."/>
            <person name="Wang J."/>
        </authorList>
    </citation>
    <scope>NUCLEOTIDE SEQUENCE [LARGE SCALE GENOMIC DNA]</scope>
</reference>
<evidence type="ECO:0000313" key="2">
    <source>
        <dbReference type="Proteomes" id="UP000694861"/>
    </source>
</evidence>